<keyword evidence="4" id="KW-0808">Transferase</keyword>
<dbReference type="InterPro" id="IPR003594">
    <property type="entry name" value="HATPase_dom"/>
</dbReference>
<evidence type="ECO:0000259" key="11">
    <source>
        <dbReference type="PROSITE" id="PS50109"/>
    </source>
</evidence>
<dbReference type="Gene3D" id="3.30.565.10">
    <property type="entry name" value="Histidine kinase-like ATPase, C-terminal domain"/>
    <property type="match status" value="1"/>
</dbReference>
<comment type="catalytic activity">
    <reaction evidence="1">
        <text>ATP + protein L-histidine = ADP + protein N-phospho-L-histidine.</text>
        <dbReference type="EC" id="2.7.13.3"/>
    </reaction>
</comment>
<evidence type="ECO:0000256" key="3">
    <source>
        <dbReference type="ARBA" id="ARBA00022553"/>
    </source>
</evidence>
<evidence type="ECO:0000256" key="5">
    <source>
        <dbReference type="ARBA" id="ARBA00022777"/>
    </source>
</evidence>
<dbReference type="InterPro" id="IPR004358">
    <property type="entry name" value="Sig_transdc_His_kin-like_C"/>
</dbReference>
<dbReference type="EC" id="2.7.13.3" evidence="2"/>
<dbReference type="PROSITE" id="PS50110">
    <property type="entry name" value="RESPONSE_REGULATORY"/>
    <property type="match status" value="1"/>
</dbReference>
<dbReference type="FunFam" id="3.30.565.10:FF:000010">
    <property type="entry name" value="Sensor histidine kinase RcsC"/>
    <property type="match status" value="1"/>
</dbReference>
<dbReference type="SUPFAM" id="SSF47384">
    <property type="entry name" value="Homodimeric domain of signal transducing histidine kinase"/>
    <property type="match status" value="1"/>
</dbReference>
<accession>A0A495WDK2</accession>
<keyword evidence="14" id="KW-1185">Reference proteome</keyword>
<dbReference type="CDD" id="cd00130">
    <property type="entry name" value="PAS"/>
    <property type="match status" value="1"/>
</dbReference>
<dbReference type="Proteomes" id="UP000270626">
    <property type="component" value="Unassembled WGS sequence"/>
</dbReference>
<dbReference type="CDD" id="cd17546">
    <property type="entry name" value="REC_hyHK_CKI1_RcsC-like"/>
    <property type="match status" value="1"/>
</dbReference>
<feature type="domain" description="Response regulatory" evidence="12">
    <location>
        <begin position="750"/>
        <end position="866"/>
    </location>
</feature>
<evidence type="ECO:0000259" key="12">
    <source>
        <dbReference type="PROSITE" id="PS50110"/>
    </source>
</evidence>
<comment type="function">
    <text evidence="7">Member of the two-component regulatory system BvgS/BvgA. Phosphorylates BvgA via a four-step phosphorelay in response to environmental signals.</text>
</comment>
<dbReference type="SMART" id="SM00091">
    <property type="entry name" value="PAS"/>
    <property type="match status" value="1"/>
</dbReference>
<feature type="transmembrane region" description="Helical" evidence="10">
    <location>
        <begin position="285"/>
        <end position="305"/>
    </location>
</feature>
<proteinExistence type="predicted"/>
<sequence>MRGERRHIVALVLLPTLLSLALLLFFLRGSLHEWALQRWAEDNQAFVDALAARIDAEIEQPLQLLRLAAQTPAFRDLPALAAIDPALNGIPETVDPEKHQILESLRRQAGFSALFVLTPSGDHYISHPFSVQRSLRKYNLADRAYFRQAAATGKAVVSDGFIGADGVPGVAIDVPVSDGDGRIVLHLGGVIHLQRLGELLAAPKIAPFERAVLFDRAGTRVADSSGGRIDDAAATPAVVGMSRMVDAEGQAWLRFGTPLRHGWRLVLERSEAALNAAIAPQVYRVMGLVGLMVLVPCLIGMLLAFRFSRRWRRADQALLAAKDELEQRVVERTAALQLSEARYRSLFETTGEAVLILDDLRIVDCNPAAVTLFGADSRAALLGHSPIELSPPLQPDGEKSATLGARLIGAALAGETPRFEWNHQRLVDRQPFTAEVMLARIRLDDRDLVQCALRDISERRRLDAELAAYRGHLEELVAQRTGELELARRAAESASIAKSAFLANMSHEIRTPMNAILGMARMVRKGGLSEAQAGQMDKLEVASAHLLEIINAVLDLSKIEAGRFTLETQPLQAAAVVANVVSMVLERAREQGLALRSELPPRLPPLLGDPTRLQQALLNYVGNALKFTPQGSVVIRLTVLAEDAATVTLRFAVEDSGIGIPEAVLPRLFEAFEQADVSITRDYGGTGLGLAITRKLARLMGGDAGVSSTPGVGSSFWFTVCLARDLAPASPQPCAGDAETALRRDFAGRRVLLVEDEPVNREIAVCQLEDFGLCVDQAVDGVEAVALAGATTYDLILMDMQMPRLDGLQATRAIRALPGGAAVPIVAMTANAFAEDRALCLAAGMDDFLAKPVLPERLAETLHRRLAG</sequence>
<dbReference type="SUPFAM" id="SSF55874">
    <property type="entry name" value="ATPase domain of HSP90 chaperone/DNA topoisomerase II/histidine kinase"/>
    <property type="match status" value="1"/>
</dbReference>
<dbReference type="InterPro" id="IPR001789">
    <property type="entry name" value="Sig_transdc_resp-reg_receiver"/>
</dbReference>
<dbReference type="PRINTS" id="PR00344">
    <property type="entry name" value="BCTRLSENSOR"/>
</dbReference>
<dbReference type="PANTHER" id="PTHR43047:SF64">
    <property type="entry name" value="HISTIDINE KINASE CONTAINING CHEY-HOMOLOGOUS RECEIVER DOMAIN AND PAS DOMAIN-RELATED"/>
    <property type="match status" value="1"/>
</dbReference>
<evidence type="ECO:0000256" key="8">
    <source>
        <dbReference type="ARBA" id="ARBA00070152"/>
    </source>
</evidence>
<keyword evidence="5" id="KW-0418">Kinase</keyword>
<dbReference type="GO" id="GO:0000155">
    <property type="term" value="F:phosphorelay sensor kinase activity"/>
    <property type="evidence" value="ECO:0007669"/>
    <property type="project" value="InterPro"/>
</dbReference>
<evidence type="ECO:0000256" key="9">
    <source>
        <dbReference type="PROSITE-ProRule" id="PRU00169"/>
    </source>
</evidence>
<feature type="modified residue" description="4-aspartylphosphate" evidence="9">
    <location>
        <position position="799"/>
    </location>
</feature>
<protein>
    <recommendedName>
        <fullName evidence="8">Virulence sensor protein BvgS</fullName>
        <ecNumber evidence="2">2.7.13.3</ecNumber>
    </recommendedName>
</protein>
<evidence type="ECO:0000256" key="10">
    <source>
        <dbReference type="SAM" id="Phobius"/>
    </source>
</evidence>
<name>A0A495WDK2_9RHOO</name>
<keyword evidence="10" id="KW-0812">Transmembrane</keyword>
<dbReference type="Gene3D" id="3.30.450.20">
    <property type="entry name" value="PAS domain"/>
    <property type="match status" value="2"/>
</dbReference>
<feature type="domain" description="Histidine kinase" evidence="11">
    <location>
        <begin position="504"/>
        <end position="724"/>
    </location>
</feature>
<dbReference type="EMBL" id="RBXP01000014">
    <property type="protein sequence ID" value="RKT58845.1"/>
    <property type="molecule type" value="Genomic_DNA"/>
</dbReference>
<evidence type="ECO:0000256" key="4">
    <source>
        <dbReference type="ARBA" id="ARBA00022679"/>
    </source>
</evidence>
<dbReference type="RefSeq" id="WP_121458181.1">
    <property type="nucleotide sequence ID" value="NZ_RBXP01000014.1"/>
</dbReference>
<dbReference type="Pfam" id="PF02518">
    <property type="entry name" value="HATPase_c"/>
    <property type="match status" value="1"/>
</dbReference>
<evidence type="ECO:0000313" key="14">
    <source>
        <dbReference type="Proteomes" id="UP000270626"/>
    </source>
</evidence>
<dbReference type="Pfam" id="PF13188">
    <property type="entry name" value="PAS_8"/>
    <property type="match status" value="1"/>
</dbReference>
<evidence type="ECO:0000256" key="7">
    <source>
        <dbReference type="ARBA" id="ARBA00058004"/>
    </source>
</evidence>
<keyword evidence="10" id="KW-0472">Membrane</keyword>
<dbReference type="InterPro" id="IPR036097">
    <property type="entry name" value="HisK_dim/P_sf"/>
</dbReference>
<keyword evidence="3 9" id="KW-0597">Phosphoprotein</keyword>
<evidence type="ECO:0000256" key="2">
    <source>
        <dbReference type="ARBA" id="ARBA00012438"/>
    </source>
</evidence>
<dbReference type="NCBIfam" id="TIGR00229">
    <property type="entry name" value="sensory_box"/>
    <property type="match status" value="1"/>
</dbReference>
<dbReference type="InterPro" id="IPR000014">
    <property type="entry name" value="PAS"/>
</dbReference>
<evidence type="ECO:0000313" key="13">
    <source>
        <dbReference type="EMBL" id="RKT58845.1"/>
    </source>
</evidence>
<dbReference type="PANTHER" id="PTHR43047">
    <property type="entry name" value="TWO-COMPONENT HISTIDINE PROTEIN KINASE"/>
    <property type="match status" value="1"/>
</dbReference>
<dbReference type="SMART" id="SM00387">
    <property type="entry name" value="HATPase_c"/>
    <property type="match status" value="1"/>
</dbReference>
<dbReference type="InterPro" id="IPR003661">
    <property type="entry name" value="HisK_dim/P_dom"/>
</dbReference>
<dbReference type="SUPFAM" id="SSF52172">
    <property type="entry name" value="CheY-like"/>
    <property type="match status" value="1"/>
</dbReference>
<evidence type="ECO:0000256" key="1">
    <source>
        <dbReference type="ARBA" id="ARBA00000085"/>
    </source>
</evidence>
<dbReference type="InterPro" id="IPR035965">
    <property type="entry name" value="PAS-like_dom_sf"/>
</dbReference>
<dbReference type="AlphaFoldDB" id="A0A495WDK2"/>
<gene>
    <name evidence="13" type="ORF">DFR40_1874</name>
</gene>
<dbReference type="CDD" id="cd16922">
    <property type="entry name" value="HATPase_EvgS-ArcB-TorS-like"/>
    <property type="match status" value="1"/>
</dbReference>
<dbReference type="Pfam" id="PF00072">
    <property type="entry name" value="Response_reg"/>
    <property type="match status" value="1"/>
</dbReference>
<dbReference type="PROSITE" id="PS50109">
    <property type="entry name" value="HIS_KIN"/>
    <property type="match status" value="1"/>
</dbReference>
<organism evidence="13 14">
    <name type="scientific">Azonexus fungiphilus</name>
    <dbReference type="NCBI Taxonomy" id="146940"/>
    <lineage>
        <taxon>Bacteria</taxon>
        <taxon>Pseudomonadati</taxon>
        <taxon>Pseudomonadota</taxon>
        <taxon>Betaproteobacteria</taxon>
        <taxon>Rhodocyclales</taxon>
        <taxon>Azonexaceae</taxon>
        <taxon>Azonexus</taxon>
    </lineage>
</organism>
<dbReference type="SMART" id="SM00448">
    <property type="entry name" value="REC"/>
    <property type="match status" value="1"/>
</dbReference>
<dbReference type="InterPro" id="IPR036890">
    <property type="entry name" value="HATPase_C_sf"/>
</dbReference>
<dbReference type="Gene3D" id="3.40.50.2300">
    <property type="match status" value="1"/>
</dbReference>
<dbReference type="InterPro" id="IPR011006">
    <property type="entry name" value="CheY-like_superfamily"/>
</dbReference>
<reference evidence="13 14" key="1">
    <citation type="submission" date="2018-10" db="EMBL/GenBank/DDBJ databases">
        <title>Genomic Encyclopedia of Type Strains, Phase IV (KMG-IV): sequencing the most valuable type-strain genomes for metagenomic binning, comparative biology and taxonomic classification.</title>
        <authorList>
            <person name="Goeker M."/>
        </authorList>
    </citation>
    <scope>NUCLEOTIDE SEQUENCE [LARGE SCALE GENOMIC DNA]</scope>
    <source>
        <strain evidence="13 14">DSM 23841</strain>
    </source>
</reference>
<dbReference type="OrthoDB" id="5519028at2"/>
<dbReference type="Pfam" id="PF00512">
    <property type="entry name" value="HisKA"/>
    <property type="match status" value="1"/>
</dbReference>
<dbReference type="SMART" id="SM00388">
    <property type="entry name" value="HisKA"/>
    <property type="match status" value="1"/>
</dbReference>
<keyword evidence="10" id="KW-1133">Transmembrane helix</keyword>
<dbReference type="CDD" id="cd00082">
    <property type="entry name" value="HisKA"/>
    <property type="match status" value="1"/>
</dbReference>
<dbReference type="InterPro" id="IPR005467">
    <property type="entry name" value="His_kinase_dom"/>
</dbReference>
<dbReference type="Gene3D" id="1.10.287.130">
    <property type="match status" value="1"/>
</dbReference>
<evidence type="ECO:0000256" key="6">
    <source>
        <dbReference type="ARBA" id="ARBA00023012"/>
    </source>
</evidence>
<dbReference type="SUPFAM" id="SSF55785">
    <property type="entry name" value="PYP-like sensor domain (PAS domain)"/>
    <property type="match status" value="1"/>
</dbReference>
<comment type="caution">
    <text evidence="13">The sequence shown here is derived from an EMBL/GenBank/DDBJ whole genome shotgun (WGS) entry which is preliminary data.</text>
</comment>
<keyword evidence="6" id="KW-0902">Two-component regulatory system</keyword>